<dbReference type="AlphaFoldDB" id="X1MYJ5"/>
<gene>
    <name evidence="2" type="ORF">S06H3_42205</name>
</gene>
<feature type="domain" description="MIP18 family-like" evidence="1">
    <location>
        <begin position="2"/>
        <end position="48"/>
    </location>
</feature>
<dbReference type="InterPro" id="IPR002744">
    <property type="entry name" value="MIP18-like"/>
</dbReference>
<dbReference type="Pfam" id="PF01883">
    <property type="entry name" value="FeS_assembly_P"/>
    <property type="match status" value="1"/>
</dbReference>
<evidence type="ECO:0000313" key="2">
    <source>
        <dbReference type="EMBL" id="GAI36807.1"/>
    </source>
</evidence>
<evidence type="ECO:0000259" key="1">
    <source>
        <dbReference type="Pfam" id="PF01883"/>
    </source>
</evidence>
<name>X1MYJ5_9ZZZZ</name>
<organism evidence="2">
    <name type="scientific">marine sediment metagenome</name>
    <dbReference type="NCBI Taxonomy" id="412755"/>
    <lineage>
        <taxon>unclassified sequences</taxon>
        <taxon>metagenomes</taxon>
        <taxon>ecological metagenomes</taxon>
    </lineage>
</organism>
<accession>X1MYJ5</accession>
<sequence>MNPLSGLDLVRTNLVQDIELKDGAVRVVVDLPADNQFASAIKQEIVSQLDPSQ</sequence>
<protein>
    <recommendedName>
        <fullName evidence="1">MIP18 family-like domain-containing protein</fullName>
    </recommendedName>
</protein>
<proteinExistence type="predicted"/>
<comment type="caution">
    <text evidence="2">The sequence shown here is derived from an EMBL/GenBank/DDBJ whole genome shotgun (WGS) entry which is preliminary data.</text>
</comment>
<reference evidence="2" key="1">
    <citation type="journal article" date="2014" name="Front. Microbiol.">
        <title>High frequency of phylogenetically diverse reductive dehalogenase-homologous genes in deep subseafloor sedimentary metagenomes.</title>
        <authorList>
            <person name="Kawai M."/>
            <person name="Futagami T."/>
            <person name="Toyoda A."/>
            <person name="Takaki Y."/>
            <person name="Nishi S."/>
            <person name="Hori S."/>
            <person name="Arai W."/>
            <person name="Tsubouchi T."/>
            <person name="Morono Y."/>
            <person name="Uchiyama I."/>
            <person name="Ito T."/>
            <person name="Fujiyama A."/>
            <person name="Inagaki F."/>
            <person name="Takami H."/>
        </authorList>
    </citation>
    <scope>NUCLEOTIDE SEQUENCE</scope>
    <source>
        <strain evidence="2">Expedition CK06-06</strain>
    </source>
</reference>
<dbReference type="EMBL" id="BARV01026075">
    <property type="protein sequence ID" value="GAI36807.1"/>
    <property type="molecule type" value="Genomic_DNA"/>
</dbReference>